<feature type="domain" description="Ribosomal protein L9" evidence="8">
    <location>
        <begin position="1"/>
        <end position="44"/>
    </location>
</feature>
<dbReference type="InterPro" id="IPR036935">
    <property type="entry name" value="Ribosomal_bL9_N_sf"/>
</dbReference>
<dbReference type="GO" id="GO:0006412">
    <property type="term" value="P:translation"/>
    <property type="evidence" value="ECO:0007669"/>
    <property type="project" value="UniProtKB-UniRule"/>
</dbReference>
<name>A0A0G1K7J7_9BACT</name>
<evidence type="ECO:0000256" key="3">
    <source>
        <dbReference type="ARBA" id="ARBA00022884"/>
    </source>
</evidence>
<dbReference type="InterPro" id="IPR020070">
    <property type="entry name" value="Ribosomal_bL9_N"/>
</dbReference>
<evidence type="ECO:0000256" key="5">
    <source>
        <dbReference type="ARBA" id="ARBA00023274"/>
    </source>
</evidence>
<dbReference type="InterPro" id="IPR036791">
    <property type="entry name" value="Ribosomal_bL9_C_sf"/>
</dbReference>
<dbReference type="Gene3D" id="3.40.5.10">
    <property type="entry name" value="Ribosomal protein L9, N-terminal domain"/>
    <property type="match status" value="1"/>
</dbReference>
<accession>A0A0G1K7J7</accession>
<evidence type="ECO:0000256" key="7">
    <source>
        <dbReference type="HAMAP-Rule" id="MF_00503"/>
    </source>
</evidence>
<evidence type="ECO:0000259" key="8">
    <source>
        <dbReference type="Pfam" id="PF01281"/>
    </source>
</evidence>
<evidence type="ECO:0000256" key="4">
    <source>
        <dbReference type="ARBA" id="ARBA00022980"/>
    </source>
</evidence>
<dbReference type="SUPFAM" id="SSF55658">
    <property type="entry name" value="L9 N-domain-like"/>
    <property type="match status" value="1"/>
</dbReference>
<keyword evidence="2 7" id="KW-0699">rRNA-binding</keyword>
<dbReference type="Pfam" id="PF03948">
    <property type="entry name" value="Ribosomal_L9_C"/>
    <property type="match status" value="1"/>
</dbReference>
<gene>
    <name evidence="7" type="primary">rplI</name>
    <name evidence="10" type="ORF">UW32_C0001G0436</name>
</gene>
<dbReference type="Proteomes" id="UP000034051">
    <property type="component" value="Unassembled WGS sequence"/>
</dbReference>
<dbReference type="AlphaFoldDB" id="A0A0G1K7J7"/>
<dbReference type="NCBIfam" id="TIGR00158">
    <property type="entry name" value="L9"/>
    <property type="match status" value="1"/>
</dbReference>
<dbReference type="EMBL" id="LCHW01000001">
    <property type="protein sequence ID" value="KKT43844.1"/>
    <property type="molecule type" value="Genomic_DNA"/>
</dbReference>
<evidence type="ECO:0000256" key="1">
    <source>
        <dbReference type="ARBA" id="ARBA00010605"/>
    </source>
</evidence>
<dbReference type="PANTHER" id="PTHR21368">
    <property type="entry name" value="50S RIBOSOMAL PROTEIN L9"/>
    <property type="match status" value="1"/>
</dbReference>
<comment type="caution">
    <text evidence="10">The sequence shown here is derived from an EMBL/GenBank/DDBJ whole genome shotgun (WGS) entry which is preliminary data.</text>
</comment>
<dbReference type="GO" id="GO:0005840">
    <property type="term" value="C:ribosome"/>
    <property type="evidence" value="ECO:0007669"/>
    <property type="project" value="UniProtKB-KW"/>
</dbReference>
<dbReference type="Pfam" id="PF01281">
    <property type="entry name" value="Ribosomal_L9_N"/>
    <property type="match status" value="1"/>
</dbReference>
<comment type="similarity">
    <text evidence="1 7">Belongs to the bacterial ribosomal protein bL9 family.</text>
</comment>
<evidence type="ECO:0000313" key="10">
    <source>
        <dbReference type="EMBL" id="KKT43844.1"/>
    </source>
</evidence>
<dbReference type="InterPro" id="IPR020594">
    <property type="entry name" value="Ribosomal_bL9_bac/chp"/>
</dbReference>
<evidence type="ECO:0000313" key="11">
    <source>
        <dbReference type="Proteomes" id="UP000034051"/>
    </source>
</evidence>
<dbReference type="GO" id="GO:0003735">
    <property type="term" value="F:structural constituent of ribosome"/>
    <property type="evidence" value="ECO:0007669"/>
    <property type="project" value="InterPro"/>
</dbReference>
<reference evidence="10 11" key="1">
    <citation type="journal article" date="2015" name="Nature">
        <title>rRNA introns, odd ribosomes, and small enigmatic genomes across a large radiation of phyla.</title>
        <authorList>
            <person name="Brown C.T."/>
            <person name="Hug L.A."/>
            <person name="Thomas B.C."/>
            <person name="Sharon I."/>
            <person name="Castelle C.J."/>
            <person name="Singh A."/>
            <person name="Wilkins M.J."/>
            <person name="Williams K.H."/>
            <person name="Banfield J.F."/>
        </authorList>
    </citation>
    <scope>NUCLEOTIDE SEQUENCE [LARGE SCALE GENOMIC DNA]</scope>
</reference>
<dbReference type="PATRIC" id="fig|1619017.3.peg.450"/>
<sequence length="152" mass="16480">MKVIFLADVKGLGKKGDVKNVSDGHAKNLLIPKGLVKVATGQATHELQVQKESKEKQQQRLVEELLASVKAMNESPFTFTTKVGKHNEVFGSVTKHEVEEAIKSKLSPLGKEKGVVKVELEKPIKTLGANEVAIPLGHGVDAKIVVMLNPEQ</sequence>
<evidence type="ECO:0000259" key="9">
    <source>
        <dbReference type="Pfam" id="PF03948"/>
    </source>
</evidence>
<dbReference type="Gene3D" id="3.10.430.100">
    <property type="entry name" value="Ribosomal protein L9, C-terminal domain"/>
    <property type="match status" value="1"/>
</dbReference>
<dbReference type="InterPro" id="IPR000244">
    <property type="entry name" value="Ribosomal_bL9"/>
</dbReference>
<keyword evidence="4 7" id="KW-0689">Ribosomal protein</keyword>
<evidence type="ECO:0000256" key="2">
    <source>
        <dbReference type="ARBA" id="ARBA00022730"/>
    </source>
</evidence>
<comment type="function">
    <text evidence="7">Binds to the 23S rRNA.</text>
</comment>
<organism evidence="10 11">
    <name type="scientific">Candidatus Wolfebacteria bacterium GW2011_GWE2_44_13</name>
    <dbReference type="NCBI Taxonomy" id="1619017"/>
    <lineage>
        <taxon>Bacteria</taxon>
        <taxon>Candidatus Wolfeibacteriota</taxon>
    </lineage>
</organism>
<keyword evidence="5 7" id="KW-0687">Ribonucleoprotein</keyword>
<protein>
    <recommendedName>
        <fullName evidence="6 7">Large ribosomal subunit protein bL9</fullName>
    </recommendedName>
</protein>
<proteinExistence type="inferred from homology"/>
<dbReference type="HAMAP" id="MF_00503">
    <property type="entry name" value="Ribosomal_bL9"/>
    <property type="match status" value="1"/>
</dbReference>
<keyword evidence="3 7" id="KW-0694">RNA-binding</keyword>
<dbReference type="GO" id="GO:0019843">
    <property type="term" value="F:rRNA binding"/>
    <property type="evidence" value="ECO:0007669"/>
    <property type="project" value="UniProtKB-UniRule"/>
</dbReference>
<evidence type="ECO:0000256" key="6">
    <source>
        <dbReference type="ARBA" id="ARBA00035292"/>
    </source>
</evidence>
<dbReference type="GO" id="GO:1990904">
    <property type="term" value="C:ribonucleoprotein complex"/>
    <property type="evidence" value="ECO:0007669"/>
    <property type="project" value="UniProtKB-KW"/>
</dbReference>
<feature type="domain" description="Large ribosomal subunit protein bL9 C-terminal" evidence="9">
    <location>
        <begin position="71"/>
        <end position="147"/>
    </location>
</feature>
<dbReference type="SUPFAM" id="SSF55653">
    <property type="entry name" value="Ribosomal protein L9 C-domain"/>
    <property type="match status" value="1"/>
</dbReference>
<dbReference type="InterPro" id="IPR009027">
    <property type="entry name" value="Ribosomal_bL9/RNase_H1_N"/>
</dbReference>
<dbReference type="InterPro" id="IPR020069">
    <property type="entry name" value="Ribosomal_bL9_C"/>
</dbReference>